<name>A0A369K3L2_HYPMA</name>
<comment type="caution">
    <text evidence="1">The sequence shown here is derived from an EMBL/GenBank/DDBJ whole genome shotgun (WGS) entry which is preliminary data.</text>
</comment>
<accession>A0A369K3L2</accession>
<gene>
    <name evidence="1" type="ORF">Hypma_001365</name>
</gene>
<dbReference type="InParanoid" id="A0A369K3L2"/>
<dbReference type="EMBL" id="LUEZ02000012">
    <property type="protein sequence ID" value="RDB28070.1"/>
    <property type="molecule type" value="Genomic_DNA"/>
</dbReference>
<dbReference type="AlphaFoldDB" id="A0A369K3L2"/>
<sequence>MPNSLLFTGSGPRTPAATMASMQYGGLLIPQSVILEILNHCGVLDFFSLRARSRALYQIFQSNRFVWNRAYTSLGLAKQRPTISMFTDYMQYCGRLTDDPPISYSMNVKACSGACEAKLFLSQVKFTAIETSSEPSIENAVCLILRDALPHQYFEGRGILYKVSDLDRSIARFTRAFSPMNIGESIDDVVDDWMQNIPETALMQQANEEVQAWRKRYCLA</sequence>
<reference evidence="1" key="1">
    <citation type="submission" date="2018-04" db="EMBL/GenBank/DDBJ databases">
        <title>Whole genome sequencing of Hypsizygus marmoreus.</title>
        <authorList>
            <person name="Choi I.-G."/>
            <person name="Min B."/>
            <person name="Kim J.-G."/>
            <person name="Kim S."/>
            <person name="Oh Y.-L."/>
            <person name="Kong W.-S."/>
            <person name="Park H."/>
            <person name="Jeong J."/>
            <person name="Song E.-S."/>
        </authorList>
    </citation>
    <scope>NUCLEOTIDE SEQUENCE [LARGE SCALE GENOMIC DNA]</scope>
    <source>
        <strain evidence="1">51987-8</strain>
    </source>
</reference>
<evidence type="ECO:0000313" key="1">
    <source>
        <dbReference type="EMBL" id="RDB28070.1"/>
    </source>
</evidence>
<organism evidence="1 2">
    <name type="scientific">Hypsizygus marmoreus</name>
    <name type="common">White beech mushroom</name>
    <name type="synonym">Agaricus marmoreus</name>
    <dbReference type="NCBI Taxonomy" id="39966"/>
    <lineage>
        <taxon>Eukaryota</taxon>
        <taxon>Fungi</taxon>
        <taxon>Dikarya</taxon>
        <taxon>Basidiomycota</taxon>
        <taxon>Agaricomycotina</taxon>
        <taxon>Agaricomycetes</taxon>
        <taxon>Agaricomycetidae</taxon>
        <taxon>Agaricales</taxon>
        <taxon>Tricholomatineae</taxon>
        <taxon>Lyophyllaceae</taxon>
        <taxon>Hypsizygus</taxon>
    </lineage>
</organism>
<evidence type="ECO:0008006" key="3">
    <source>
        <dbReference type="Google" id="ProtNLM"/>
    </source>
</evidence>
<evidence type="ECO:0000313" key="2">
    <source>
        <dbReference type="Proteomes" id="UP000076154"/>
    </source>
</evidence>
<dbReference type="Proteomes" id="UP000076154">
    <property type="component" value="Unassembled WGS sequence"/>
</dbReference>
<keyword evidence="2" id="KW-1185">Reference proteome</keyword>
<protein>
    <recommendedName>
        <fullName evidence="3">F-box domain-containing protein</fullName>
    </recommendedName>
</protein>
<proteinExistence type="predicted"/>